<dbReference type="EMBL" id="CM000132">
    <property type="protein sequence ID" value="EEC82383.1"/>
    <property type="molecule type" value="Genomic_DNA"/>
</dbReference>
<proteinExistence type="predicted"/>
<gene>
    <name evidence="2" type="ORF">OsI_26722</name>
</gene>
<name>B8B828_ORYSI</name>
<reference evidence="2 3" key="1">
    <citation type="journal article" date="2005" name="PLoS Biol.">
        <title>The genomes of Oryza sativa: a history of duplications.</title>
        <authorList>
            <person name="Yu J."/>
            <person name="Wang J."/>
            <person name="Lin W."/>
            <person name="Li S."/>
            <person name="Li H."/>
            <person name="Zhou J."/>
            <person name="Ni P."/>
            <person name="Dong W."/>
            <person name="Hu S."/>
            <person name="Zeng C."/>
            <person name="Zhang J."/>
            <person name="Zhang Y."/>
            <person name="Li R."/>
            <person name="Xu Z."/>
            <person name="Li S."/>
            <person name="Li X."/>
            <person name="Zheng H."/>
            <person name="Cong L."/>
            <person name="Lin L."/>
            <person name="Yin J."/>
            <person name="Geng J."/>
            <person name="Li G."/>
            <person name="Shi J."/>
            <person name="Liu J."/>
            <person name="Lv H."/>
            <person name="Li J."/>
            <person name="Wang J."/>
            <person name="Deng Y."/>
            <person name="Ran L."/>
            <person name="Shi X."/>
            <person name="Wang X."/>
            <person name="Wu Q."/>
            <person name="Li C."/>
            <person name="Ren X."/>
            <person name="Wang J."/>
            <person name="Wang X."/>
            <person name="Li D."/>
            <person name="Liu D."/>
            <person name="Zhang X."/>
            <person name="Ji Z."/>
            <person name="Zhao W."/>
            <person name="Sun Y."/>
            <person name="Zhang Z."/>
            <person name="Bao J."/>
            <person name="Han Y."/>
            <person name="Dong L."/>
            <person name="Ji J."/>
            <person name="Chen P."/>
            <person name="Wu S."/>
            <person name="Liu J."/>
            <person name="Xiao Y."/>
            <person name="Bu D."/>
            <person name="Tan J."/>
            <person name="Yang L."/>
            <person name="Ye C."/>
            <person name="Zhang J."/>
            <person name="Xu J."/>
            <person name="Zhou Y."/>
            <person name="Yu Y."/>
            <person name="Zhang B."/>
            <person name="Zhuang S."/>
            <person name="Wei H."/>
            <person name="Liu B."/>
            <person name="Lei M."/>
            <person name="Yu H."/>
            <person name="Li Y."/>
            <person name="Xu H."/>
            <person name="Wei S."/>
            <person name="He X."/>
            <person name="Fang L."/>
            <person name="Zhang Z."/>
            <person name="Zhang Y."/>
            <person name="Huang X."/>
            <person name="Su Z."/>
            <person name="Tong W."/>
            <person name="Li J."/>
            <person name="Tong Z."/>
            <person name="Li S."/>
            <person name="Ye J."/>
            <person name="Wang L."/>
            <person name="Fang L."/>
            <person name="Lei T."/>
            <person name="Chen C."/>
            <person name="Chen H."/>
            <person name="Xu Z."/>
            <person name="Li H."/>
            <person name="Huang H."/>
            <person name="Zhang F."/>
            <person name="Xu H."/>
            <person name="Li N."/>
            <person name="Zhao C."/>
            <person name="Li S."/>
            <person name="Dong L."/>
            <person name="Huang Y."/>
            <person name="Li L."/>
            <person name="Xi Y."/>
            <person name="Qi Q."/>
            <person name="Li W."/>
            <person name="Zhang B."/>
            <person name="Hu W."/>
            <person name="Zhang Y."/>
            <person name="Tian X."/>
            <person name="Jiao Y."/>
            <person name="Liang X."/>
            <person name="Jin J."/>
            <person name="Gao L."/>
            <person name="Zheng W."/>
            <person name="Hao B."/>
            <person name="Liu S."/>
            <person name="Wang W."/>
            <person name="Yuan L."/>
            <person name="Cao M."/>
            <person name="McDermott J."/>
            <person name="Samudrala R."/>
            <person name="Wang J."/>
            <person name="Wong G.K."/>
            <person name="Yang H."/>
        </authorList>
    </citation>
    <scope>NUCLEOTIDE SEQUENCE [LARGE SCALE GENOMIC DNA]</scope>
    <source>
        <strain evidence="3">cv. 93-11</strain>
    </source>
</reference>
<evidence type="ECO:0000313" key="2">
    <source>
        <dbReference type="EMBL" id="EEC82383.1"/>
    </source>
</evidence>
<evidence type="ECO:0000256" key="1">
    <source>
        <dbReference type="SAM" id="MobiDB-lite"/>
    </source>
</evidence>
<sequence>MLGAAIADISDMMTHEFLAMEEGLRALESLYKNAYESSSTTAAGTSPRKNHHYNDSDDESTQFSMGDVPVTTARLPSHLLLLRGNGIAKSRRCRRDVVVPGHKDVGSGWRRLAAPLRTAAGSGRAQTVTGGTAVDGDATAHMSRRRVVTQRRTGPRAHAAVYDGGGGAETGWQGTELRVGPARQWESKITVRPSLHLPDEHKKELADHGEPKEQDKGEEIKGEAEAEDQGGKMDFKAEGVDQTEGGVPDKTQEPKRELGTRRRKPNPRYVGDQWA</sequence>
<protein>
    <submittedName>
        <fullName evidence="2">Uncharacterized protein</fullName>
    </submittedName>
</protein>
<feature type="region of interest" description="Disordered" evidence="1">
    <location>
        <begin position="39"/>
        <end position="64"/>
    </location>
</feature>
<feature type="compositionally biased region" description="Basic and acidic residues" evidence="1">
    <location>
        <begin position="197"/>
        <end position="239"/>
    </location>
</feature>
<dbReference type="Gramene" id="BGIOSGA023971-TA">
    <property type="protein sequence ID" value="BGIOSGA023971-PA"/>
    <property type="gene ID" value="BGIOSGA023971"/>
</dbReference>
<dbReference type="Proteomes" id="UP000007015">
    <property type="component" value="Chromosome 7"/>
</dbReference>
<feature type="region of interest" description="Disordered" evidence="1">
    <location>
        <begin position="194"/>
        <end position="275"/>
    </location>
</feature>
<dbReference type="AlphaFoldDB" id="B8B828"/>
<feature type="compositionally biased region" description="Basic and acidic residues" evidence="1">
    <location>
        <begin position="250"/>
        <end position="260"/>
    </location>
</feature>
<organism evidence="2 3">
    <name type="scientific">Oryza sativa subsp. indica</name>
    <name type="common">Rice</name>
    <dbReference type="NCBI Taxonomy" id="39946"/>
    <lineage>
        <taxon>Eukaryota</taxon>
        <taxon>Viridiplantae</taxon>
        <taxon>Streptophyta</taxon>
        <taxon>Embryophyta</taxon>
        <taxon>Tracheophyta</taxon>
        <taxon>Spermatophyta</taxon>
        <taxon>Magnoliopsida</taxon>
        <taxon>Liliopsida</taxon>
        <taxon>Poales</taxon>
        <taxon>Poaceae</taxon>
        <taxon>BOP clade</taxon>
        <taxon>Oryzoideae</taxon>
        <taxon>Oryzeae</taxon>
        <taxon>Oryzinae</taxon>
        <taxon>Oryza</taxon>
        <taxon>Oryza sativa</taxon>
    </lineage>
</organism>
<accession>B8B828</accession>
<keyword evidence="3" id="KW-1185">Reference proteome</keyword>
<dbReference type="HOGENOM" id="CLU_1013331_0_0_1"/>
<evidence type="ECO:0000313" key="3">
    <source>
        <dbReference type="Proteomes" id="UP000007015"/>
    </source>
</evidence>